<dbReference type="OrthoDB" id="38531at2759"/>
<feature type="transmembrane region" description="Helical" evidence="2">
    <location>
        <begin position="326"/>
        <end position="359"/>
    </location>
</feature>
<dbReference type="InParanoid" id="W2RZ31"/>
<dbReference type="PANTHER" id="PTHR35408">
    <property type="entry name" value="CHROMOSOME 15, WHOLE GENOME SHOTGUN SEQUENCE"/>
    <property type="match status" value="1"/>
</dbReference>
<evidence type="ECO:0000259" key="3">
    <source>
        <dbReference type="Pfam" id="PF13632"/>
    </source>
</evidence>
<evidence type="ECO:0000313" key="6">
    <source>
        <dbReference type="Proteomes" id="UP000030752"/>
    </source>
</evidence>
<dbReference type="AlphaFoldDB" id="W2RZ31"/>
<dbReference type="PANTHER" id="PTHR35408:SF3">
    <property type="entry name" value="GLYCOSYLTRANSFERASE 2-LIKE DOMAIN-CONTAINING PROTEIN"/>
    <property type="match status" value="1"/>
</dbReference>
<organism evidence="5 6">
    <name type="scientific">Cyphellophora europaea (strain CBS 101466)</name>
    <name type="common">Phialophora europaea</name>
    <dbReference type="NCBI Taxonomy" id="1220924"/>
    <lineage>
        <taxon>Eukaryota</taxon>
        <taxon>Fungi</taxon>
        <taxon>Dikarya</taxon>
        <taxon>Ascomycota</taxon>
        <taxon>Pezizomycotina</taxon>
        <taxon>Eurotiomycetes</taxon>
        <taxon>Chaetothyriomycetidae</taxon>
        <taxon>Chaetothyriales</taxon>
        <taxon>Cyphellophoraceae</taxon>
        <taxon>Cyphellophora</taxon>
    </lineage>
</organism>
<keyword evidence="2" id="KW-0472">Membrane</keyword>
<keyword evidence="2" id="KW-0812">Transmembrane</keyword>
<dbReference type="InterPro" id="IPR057688">
    <property type="entry name" value="DUF7928"/>
</dbReference>
<gene>
    <name evidence="5" type="ORF">HMPREF1541_03526</name>
</gene>
<dbReference type="VEuPathDB" id="FungiDB:HMPREF1541_03526"/>
<dbReference type="Pfam" id="PF25550">
    <property type="entry name" value="DUF7928"/>
    <property type="match status" value="1"/>
</dbReference>
<sequence>MGFFKLDKMSKKTETAETTTAPSVPGSTQPIHNRIDSRATSNSTFQFPGGVQTPYSMAQFSAATSADGSRSVSPETQADMASRRATLGLVKNQVMINYLYQQQGNNGWRSEKAGPQEGVMLRATREDFLSHPAEMVDTPLASALKALNVQAAMTIYSPVIKSYLEAFPRSTDMPLLNGLAVQVVKTIDVLATARTHQFAAVVASEALLIVWDDDAVNMLSRAKTIEWELMQLLWNSNPFESVRASKLGSRFGSKLDVTLSEKEVSSNVSDYDEEAEAIKTRPTIFINTVLVSIGIALIVTCLGLGLRELVIELLFDLGSPKMEGSPYIRFALLILTPLWLFFGMFFFNVVVTVVAEVIGPISQLQTNSKHYSAKTVPRLTRNLPHVTIQCPVYKEDLADVVQPTIVSIKKAISTYELQGGSANIFVNDDGLQLLSEEDRQARIGFYADNNIGWVARPPHNKDGFVRRGKFKKASNMNFAMAISCAMEDKLLELDRGDHWTSTDEAEATAWALEEVVKQGGDIAWADGNVRIGDYILIIDSDTRVPVDCFLDAVSELEMSPEVAILQFSSGVMNVTGSYFENGITFFTNLVYSSIRYGVSNGDVAPFVGHNAILRWSALQDVAFEEDGRLQFWSESHVSEDFDISLRLQIKGYITRLAAWAGDGFQEGVSLTVYDELARWQKYAYGCNELVFHPIRFWLVRGPFTPLFRQFCGSNMAIASKINIISYIGTYYAIGAAWILTTANYCMIGWFKGYLDKYYISSWKIWIVLVLVFNILDNFARAVLRYRSGERSFLGALGQQFKWLFLLYIFLGGISIHVSEALLAHMFEINMTWGATAKTLEFTNFFIEVPRTLRRFWFSFSYCIFLIAAMIILAEAPFVPYSWHIKNIEAIVPLSSLVVAHVLLPLALNPGLMTFAW</sequence>
<dbReference type="Proteomes" id="UP000030752">
    <property type="component" value="Unassembled WGS sequence"/>
</dbReference>
<name>W2RZ31_CYPE1</name>
<keyword evidence="6" id="KW-1185">Reference proteome</keyword>
<dbReference type="STRING" id="1220924.W2RZ31"/>
<feature type="domain" description="DUF7928" evidence="4">
    <location>
        <begin position="91"/>
        <end position="240"/>
    </location>
</feature>
<feature type="transmembrane region" description="Helical" evidence="2">
    <location>
        <begin position="730"/>
        <end position="750"/>
    </location>
</feature>
<feature type="transmembrane region" description="Helical" evidence="2">
    <location>
        <begin position="889"/>
        <end position="907"/>
    </location>
</feature>
<evidence type="ECO:0000313" key="5">
    <source>
        <dbReference type="EMBL" id="ETN41590.1"/>
    </source>
</evidence>
<reference evidence="5 6" key="1">
    <citation type="submission" date="2013-03" db="EMBL/GenBank/DDBJ databases">
        <title>The Genome Sequence of Phialophora europaea CBS 101466.</title>
        <authorList>
            <consortium name="The Broad Institute Genomics Platform"/>
            <person name="Cuomo C."/>
            <person name="de Hoog S."/>
            <person name="Gorbushina A."/>
            <person name="Walker B."/>
            <person name="Young S.K."/>
            <person name="Zeng Q."/>
            <person name="Gargeya S."/>
            <person name="Fitzgerald M."/>
            <person name="Haas B."/>
            <person name="Abouelleil A."/>
            <person name="Allen A.W."/>
            <person name="Alvarado L."/>
            <person name="Arachchi H.M."/>
            <person name="Berlin A.M."/>
            <person name="Chapman S.B."/>
            <person name="Gainer-Dewar J."/>
            <person name="Goldberg J."/>
            <person name="Griggs A."/>
            <person name="Gujja S."/>
            <person name="Hansen M."/>
            <person name="Howarth C."/>
            <person name="Imamovic A."/>
            <person name="Ireland A."/>
            <person name="Larimer J."/>
            <person name="McCowan C."/>
            <person name="Murphy C."/>
            <person name="Pearson M."/>
            <person name="Poon T.W."/>
            <person name="Priest M."/>
            <person name="Roberts A."/>
            <person name="Saif S."/>
            <person name="Shea T."/>
            <person name="Sisk P."/>
            <person name="Sykes S."/>
            <person name="Wortman J."/>
            <person name="Nusbaum C."/>
            <person name="Birren B."/>
        </authorList>
    </citation>
    <scope>NUCLEOTIDE SEQUENCE [LARGE SCALE GENOMIC DNA]</scope>
    <source>
        <strain evidence="5 6">CBS 101466</strain>
    </source>
</reference>
<feature type="transmembrane region" description="Helical" evidence="2">
    <location>
        <begin position="855"/>
        <end position="877"/>
    </location>
</feature>
<dbReference type="Gene3D" id="3.90.550.10">
    <property type="entry name" value="Spore Coat Polysaccharide Biosynthesis Protein SpsA, Chain A"/>
    <property type="match status" value="1"/>
</dbReference>
<dbReference type="eggNOG" id="ENOG502QTAT">
    <property type="taxonomic scope" value="Eukaryota"/>
</dbReference>
<feature type="transmembrane region" description="Helical" evidence="2">
    <location>
        <begin position="762"/>
        <end position="783"/>
    </location>
</feature>
<dbReference type="Pfam" id="PF13632">
    <property type="entry name" value="Glyco_trans_2_3"/>
    <property type="match status" value="1"/>
</dbReference>
<dbReference type="HOGENOM" id="CLU_008220_0_0_1"/>
<feature type="transmembrane region" description="Helical" evidence="2">
    <location>
        <begin position="284"/>
        <end position="306"/>
    </location>
</feature>
<accession>W2RZ31</accession>
<feature type="region of interest" description="Disordered" evidence="1">
    <location>
        <begin position="1"/>
        <end position="48"/>
    </location>
</feature>
<feature type="transmembrane region" description="Helical" evidence="2">
    <location>
        <begin position="804"/>
        <end position="826"/>
    </location>
</feature>
<proteinExistence type="predicted"/>
<evidence type="ECO:0000259" key="4">
    <source>
        <dbReference type="Pfam" id="PF25550"/>
    </source>
</evidence>
<dbReference type="EMBL" id="KB822719">
    <property type="protein sequence ID" value="ETN41590.1"/>
    <property type="molecule type" value="Genomic_DNA"/>
</dbReference>
<protein>
    <submittedName>
        <fullName evidence="5">Uncharacterized protein</fullName>
    </submittedName>
</protein>
<dbReference type="GeneID" id="19970865"/>
<dbReference type="InterPro" id="IPR029044">
    <property type="entry name" value="Nucleotide-diphossugar_trans"/>
</dbReference>
<keyword evidence="2" id="KW-1133">Transmembrane helix</keyword>
<feature type="domain" description="Glycosyltransferase 2-like" evidence="3">
    <location>
        <begin position="534"/>
        <end position="738"/>
    </location>
</feature>
<dbReference type="RefSeq" id="XP_008716099.1">
    <property type="nucleotide sequence ID" value="XM_008717877.1"/>
</dbReference>
<dbReference type="InterPro" id="IPR001173">
    <property type="entry name" value="Glyco_trans_2-like"/>
</dbReference>
<evidence type="ECO:0000256" key="1">
    <source>
        <dbReference type="SAM" id="MobiDB-lite"/>
    </source>
</evidence>
<evidence type="ECO:0000256" key="2">
    <source>
        <dbReference type="SAM" id="Phobius"/>
    </source>
</evidence>
<feature type="compositionally biased region" description="Basic and acidic residues" evidence="1">
    <location>
        <begin position="1"/>
        <end position="15"/>
    </location>
</feature>
<dbReference type="SUPFAM" id="SSF53448">
    <property type="entry name" value="Nucleotide-diphospho-sugar transferases"/>
    <property type="match status" value="1"/>
</dbReference>